<evidence type="ECO:0000256" key="1">
    <source>
        <dbReference type="ARBA" id="ARBA00006217"/>
    </source>
</evidence>
<reference evidence="7 8" key="1">
    <citation type="submission" date="2015-09" db="EMBL/GenBank/DDBJ databases">
        <authorList>
            <consortium name="Pathogen Informatics"/>
        </authorList>
    </citation>
    <scope>NUCLEOTIDE SEQUENCE [LARGE SCALE GENOMIC DNA]</scope>
    <source>
        <strain evidence="7 8">2789STDY5834855</strain>
    </source>
</reference>
<evidence type="ECO:0000313" key="8">
    <source>
        <dbReference type="Proteomes" id="UP000095558"/>
    </source>
</evidence>
<dbReference type="GO" id="GO:0004089">
    <property type="term" value="F:carbonate dehydratase activity"/>
    <property type="evidence" value="ECO:0007669"/>
    <property type="project" value="UniProtKB-EC"/>
</dbReference>
<keyword evidence="7" id="KW-0456">Lyase</keyword>
<comment type="cofactor">
    <cofactor evidence="6">
        <name>Zn(2+)</name>
        <dbReference type="ChEBI" id="CHEBI:29105"/>
    </cofactor>
    <text evidence="6">Binds 1 zinc ion per subunit.</text>
</comment>
<dbReference type="InterPro" id="IPR001765">
    <property type="entry name" value="Carbonic_anhydrase"/>
</dbReference>
<evidence type="ECO:0000256" key="3">
    <source>
        <dbReference type="ARBA" id="ARBA00022723"/>
    </source>
</evidence>
<dbReference type="AlphaFoldDB" id="A0A173ZLI3"/>
<evidence type="ECO:0000256" key="5">
    <source>
        <dbReference type="ARBA" id="ARBA00048348"/>
    </source>
</evidence>
<gene>
    <name evidence="7" type="ORF">ERS852470_00671</name>
</gene>
<feature type="binding site" evidence="6">
    <location>
        <position position="40"/>
    </location>
    <ligand>
        <name>Zn(2+)</name>
        <dbReference type="ChEBI" id="CHEBI:29105"/>
    </ligand>
</feature>
<dbReference type="Proteomes" id="UP000095558">
    <property type="component" value="Unassembled WGS sequence"/>
</dbReference>
<name>A0A173ZLI3_9CLOT</name>
<keyword evidence="4 6" id="KW-0862">Zinc</keyword>
<evidence type="ECO:0000256" key="6">
    <source>
        <dbReference type="PIRSR" id="PIRSR601765-1"/>
    </source>
</evidence>
<dbReference type="Gene3D" id="3.40.1050.10">
    <property type="entry name" value="Carbonic anhydrase"/>
    <property type="match status" value="1"/>
</dbReference>
<comment type="similarity">
    <text evidence="1">Belongs to the beta-class carbonic anhydrase family.</text>
</comment>
<comment type="catalytic activity">
    <reaction evidence="5">
        <text>hydrogencarbonate + H(+) = CO2 + H2O</text>
        <dbReference type="Rhea" id="RHEA:10748"/>
        <dbReference type="ChEBI" id="CHEBI:15377"/>
        <dbReference type="ChEBI" id="CHEBI:15378"/>
        <dbReference type="ChEBI" id="CHEBI:16526"/>
        <dbReference type="ChEBI" id="CHEBI:17544"/>
        <dbReference type="EC" id="4.2.1.1"/>
    </reaction>
</comment>
<evidence type="ECO:0000313" key="7">
    <source>
        <dbReference type="EMBL" id="CUN76480.1"/>
    </source>
</evidence>
<dbReference type="EC" id="4.2.1.1" evidence="2"/>
<protein>
    <recommendedName>
        <fullName evidence="2">carbonic anhydrase</fullName>
        <ecNumber evidence="2">4.2.1.1</ecNumber>
    </recommendedName>
</protein>
<evidence type="ECO:0000256" key="2">
    <source>
        <dbReference type="ARBA" id="ARBA00012925"/>
    </source>
</evidence>
<feature type="binding site" evidence="6">
    <location>
        <position position="38"/>
    </location>
    <ligand>
        <name>Zn(2+)</name>
        <dbReference type="ChEBI" id="CHEBI:29105"/>
    </ligand>
</feature>
<dbReference type="InterPro" id="IPR036874">
    <property type="entry name" value="Carbonic_anhydrase_sf"/>
</dbReference>
<dbReference type="PANTHER" id="PTHR43175:SF3">
    <property type="entry name" value="CARBON DISULFIDE HYDROLASE"/>
    <property type="match status" value="1"/>
</dbReference>
<keyword evidence="3 6" id="KW-0479">Metal-binding</keyword>
<accession>A0A173ZLI3</accession>
<dbReference type="SUPFAM" id="SSF53056">
    <property type="entry name" value="beta-carbonic anhydrase, cab"/>
    <property type="match status" value="1"/>
</dbReference>
<dbReference type="PANTHER" id="PTHR43175">
    <property type="entry name" value="CARBONIC ANHYDRASE"/>
    <property type="match status" value="1"/>
</dbReference>
<evidence type="ECO:0000256" key="4">
    <source>
        <dbReference type="ARBA" id="ARBA00022833"/>
    </source>
</evidence>
<dbReference type="EMBL" id="CYZV01000005">
    <property type="protein sequence ID" value="CUN76480.1"/>
    <property type="molecule type" value="Genomic_DNA"/>
</dbReference>
<dbReference type="GO" id="GO:0008270">
    <property type="term" value="F:zinc ion binding"/>
    <property type="evidence" value="ECO:0007669"/>
    <property type="project" value="InterPro"/>
</dbReference>
<sequence>MNKLNEILEYNKMFVENKEYEKYKTTKYPGKKLVILSCMDTRLMELLPKALNLKNGDAKIVKNAGATIMHPFGSIIRSIIKK</sequence>
<proteinExistence type="inferred from homology"/>
<organism evidence="7 8">
    <name type="scientific">Clostridium disporicum</name>
    <dbReference type="NCBI Taxonomy" id="84024"/>
    <lineage>
        <taxon>Bacteria</taxon>
        <taxon>Bacillati</taxon>
        <taxon>Bacillota</taxon>
        <taxon>Clostridia</taxon>
        <taxon>Eubacteriales</taxon>
        <taxon>Clostridiaceae</taxon>
        <taxon>Clostridium</taxon>
    </lineage>
</organism>